<dbReference type="InParanoid" id="A0A409WWL1"/>
<protein>
    <submittedName>
        <fullName evidence="1">Uncharacterized protein</fullName>
    </submittedName>
</protein>
<keyword evidence="2" id="KW-1185">Reference proteome</keyword>
<dbReference type="Proteomes" id="UP000283269">
    <property type="component" value="Unassembled WGS sequence"/>
</dbReference>
<sequence>MLLIQILLDRALTQWHGFGVAADAAQVWGKGQLARMPLTTMNFIESTGSVQEHKKIDGPKN</sequence>
<dbReference type="AlphaFoldDB" id="A0A409WWL1"/>
<organism evidence="1 2">
    <name type="scientific">Psilocybe cyanescens</name>
    <dbReference type="NCBI Taxonomy" id="93625"/>
    <lineage>
        <taxon>Eukaryota</taxon>
        <taxon>Fungi</taxon>
        <taxon>Dikarya</taxon>
        <taxon>Basidiomycota</taxon>
        <taxon>Agaricomycotina</taxon>
        <taxon>Agaricomycetes</taxon>
        <taxon>Agaricomycetidae</taxon>
        <taxon>Agaricales</taxon>
        <taxon>Agaricineae</taxon>
        <taxon>Strophariaceae</taxon>
        <taxon>Psilocybe</taxon>
    </lineage>
</organism>
<gene>
    <name evidence="1" type="ORF">CVT25_009716</name>
</gene>
<evidence type="ECO:0000313" key="1">
    <source>
        <dbReference type="EMBL" id="PPQ82859.1"/>
    </source>
</evidence>
<name>A0A409WWL1_PSICY</name>
<evidence type="ECO:0000313" key="2">
    <source>
        <dbReference type="Proteomes" id="UP000283269"/>
    </source>
</evidence>
<comment type="caution">
    <text evidence="1">The sequence shown here is derived from an EMBL/GenBank/DDBJ whole genome shotgun (WGS) entry which is preliminary data.</text>
</comment>
<reference evidence="1 2" key="1">
    <citation type="journal article" date="2018" name="Evol. Lett.">
        <title>Horizontal gene cluster transfer increased hallucinogenic mushroom diversity.</title>
        <authorList>
            <person name="Reynolds H.T."/>
            <person name="Vijayakumar V."/>
            <person name="Gluck-Thaler E."/>
            <person name="Korotkin H.B."/>
            <person name="Matheny P.B."/>
            <person name="Slot J.C."/>
        </authorList>
    </citation>
    <scope>NUCLEOTIDE SEQUENCE [LARGE SCALE GENOMIC DNA]</scope>
    <source>
        <strain evidence="1 2">2631</strain>
    </source>
</reference>
<proteinExistence type="predicted"/>
<dbReference type="EMBL" id="NHYD01003089">
    <property type="protein sequence ID" value="PPQ82859.1"/>
    <property type="molecule type" value="Genomic_DNA"/>
</dbReference>
<accession>A0A409WWL1</accession>